<dbReference type="SUPFAM" id="SSF49265">
    <property type="entry name" value="Fibronectin type III"/>
    <property type="match status" value="1"/>
</dbReference>
<dbReference type="Gene3D" id="2.60.40.10">
    <property type="entry name" value="Immunoglobulins"/>
    <property type="match status" value="2"/>
</dbReference>
<evidence type="ECO:0000256" key="1">
    <source>
        <dbReference type="SAM" id="MobiDB-lite"/>
    </source>
</evidence>
<dbReference type="InterPro" id="IPR036116">
    <property type="entry name" value="FN3_sf"/>
</dbReference>
<proteinExistence type="predicted"/>
<gene>
    <name evidence="3" type="ORF">S12H4_09994</name>
</gene>
<organism evidence="3">
    <name type="scientific">marine sediment metagenome</name>
    <dbReference type="NCBI Taxonomy" id="412755"/>
    <lineage>
        <taxon>unclassified sequences</taxon>
        <taxon>metagenomes</taxon>
        <taxon>ecological metagenomes</taxon>
    </lineage>
</organism>
<dbReference type="InterPro" id="IPR003961">
    <property type="entry name" value="FN3_dom"/>
</dbReference>
<sequence length="293" mass="30246">IGSLDKKSLYYFNAQAKNSAGESAWGGELSFTTLATIPVVTTQAVSNIGTTTATGNGNITDLGGENCTRRGFCYMVGTSGDPTTANFVAYDDGSFGTGAYSKAITGLSPGTSYRVRAYALNSAGTGYGTTVQILTKPAAPTNVQATDGVHTDKVVITWVKSTGATGYQVYRNGLGLGWLEDVATFDDTGAGAPSITKGTVTATEGTYADKVILDALGYGTNNGATHTYKVRARNATGESVDSGTNTGYRKPGTLYRQWQRSAGDSDASYSNISGATTDPYNDTAAPAPTITPG</sequence>
<dbReference type="InterPro" id="IPR013783">
    <property type="entry name" value="Ig-like_fold"/>
</dbReference>
<dbReference type="SMART" id="SM00060">
    <property type="entry name" value="FN3"/>
    <property type="match status" value="2"/>
</dbReference>
<feature type="domain" description="Fibronectin type-III" evidence="2">
    <location>
        <begin position="1"/>
        <end position="36"/>
    </location>
</feature>
<evidence type="ECO:0000259" key="2">
    <source>
        <dbReference type="PROSITE" id="PS50853"/>
    </source>
</evidence>
<feature type="compositionally biased region" description="Polar residues" evidence="1">
    <location>
        <begin position="259"/>
        <end position="280"/>
    </location>
</feature>
<dbReference type="AlphaFoldDB" id="X1RYG2"/>
<dbReference type="CDD" id="cd00063">
    <property type="entry name" value="FN3"/>
    <property type="match status" value="1"/>
</dbReference>
<protein>
    <recommendedName>
        <fullName evidence="2">Fibronectin type-III domain-containing protein</fullName>
    </recommendedName>
</protein>
<name>X1RYG2_9ZZZZ</name>
<reference evidence="3" key="1">
    <citation type="journal article" date="2014" name="Front. Microbiol.">
        <title>High frequency of phylogenetically diverse reductive dehalogenase-homologous genes in deep subseafloor sedimentary metagenomes.</title>
        <authorList>
            <person name="Kawai M."/>
            <person name="Futagami T."/>
            <person name="Toyoda A."/>
            <person name="Takaki Y."/>
            <person name="Nishi S."/>
            <person name="Hori S."/>
            <person name="Arai W."/>
            <person name="Tsubouchi T."/>
            <person name="Morono Y."/>
            <person name="Uchiyama I."/>
            <person name="Ito T."/>
            <person name="Fujiyama A."/>
            <person name="Inagaki F."/>
            <person name="Takami H."/>
        </authorList>
    </citation>
    <scope>NUCLEOTIDE SEQUENCE</scope>
    <source>
        <strain evidence="3">Expedition CK06-06</strain>
    </source>
</reference>
<dbReference type="EMBL" id="BARW01004172">
    <property type="protein sequence ID" value="GAI60539.1"/>
    <property type="molecule type" value="Genomic_DNA"/>
</dbReference>
<comment type="caution">
    <text evidence="3">The sequence shown here is derived from an EMBL/GenBank/DDBJ whole genome shotgun (WGS) entry which is preliminary data.</text>
</comment>
<feature type="non-terminal residue" evidence="3">
    <location>
        <position position="1"/>
    </location>
</feature>
<evidence type="ECO:0000313" key="3">
    <source>
        <dbReference type="EMBL" id="GAI60539.1"/>
    </source>
</evidence>
<accession>X1RYG2</accession>
<dbReference type="PROSITE" id="PS50853">
    <property type="entry name" value="FN3"/>
    <property type="match status" value="1"/>
</dbReference>
<feature type="region of interest" description="Disordered" evidence="1">
    <location>
        <begin position="259"/>
        <end position="293"/>
    </location>
</feature>
<feature type="non-terminal residue" evidence="3">
    <location>
        <position position="293"/>
    </location>
</feature>